<sequence length="160" mass="18164">MRRNIAIEHAGFHRPPRQISRTDSHYLLHSNNHFSFRSVPLHKPSAHTSTADPSEHNACVNHSERCSLSPHYIYPPTLFPLAALTESSPGTNWHWNEFPGPYDCPSLGRAGRALQRSLRWTNEWMFGIRTGNPLAEAYSIPEKGCLQLFCGKLSPQLEHL</sequence>
<organism evidence="1 2">
    <name type="scientific">Eumeta variegata</name>
    <name type="common">Bagworm moth</name>
    <name type="synonym">Eumeta japonica</name>
    <dbReference type="NCBI Taxonomy" id="151549"/>
    <lineage>
        <taxon>Eukaryota</taxon>
        <taxon>Metazoa</taxon>
        <taxon>Ecdysozoa</taxon>
        <taxon>Arthropoda</taxon>
        <taxon>Hexapoda</taxon>
        <taxon>Insecta</taxon>
        <taxon>Pterygota</taxon>
        <taxon>Neoptera</taxon>
        <taxon>Endopterygota</taxon>
        <taxon>Lepidoptera</taxon>
        <taxon>Glossata</taxon>
        <taxon>Ditrysia</taxon>
        <taxon>Tineoidea</taxon>
        <taxon>Psychidae</taxon>
        <taxon>Oiketicinae</taxon>
        <taxon>Eumeta</taxon>
    </lineage>
</organism>
<keyword evidence="2" id="KW-1185">Reference proteome</keyword>
<protein>
    <submittedName>
        <fullName evidence="1">Uncharacterized protein</fullName>
    </submittedName>
</protein>
<comment type="caution">
    <text evidence="1">The sequence shown here is derived from an EMBL/GenBank/DDBJ whole genome shotgun (WGS) entry which is preliminary data.</text>
</comment>
<dbReference type="Proteomes" id="UP000299102">
    <property type="component" value="Unassembled WGS sequence"/>
</dbReference>
<proteinExistence type="predicted"/>
<dbReference type="AlphaFoldDB" id="A0A4C1VGC7"/>
<evidence type="ECO:0000313" key="1">
    <source>
        <dbReference type="EMBL" id="GBP36765.1"/>
    </source>
</evidence>
<gene>
    <name evidence="1" type="ORF">EVAR_24769_1</name>
</gene>
<reference evidence="1 2" key="1">
    <citation type="journal article" date="2019" name="Commun. Biol.">
        <title>The bagworm genome reveals a unique fibroin gene that provides high tensile strength.</title>
        <authorList>
            <person name="Kono N."/>
            <person name="Nakamura H."/>
            <person name="Ohtoshi R."/>
            <person name="Tomita M."/>
            <person name="Numata K."/>
            <person name="Arakawa K."/>
        </authorList>
    </citation>
    <scope>NUCLEOTIDE SEQUENCE [LARGE SCALE GENOMIC DNA]</scope>
</reference>
<accession>A0A4C1VGC7</accession>
<evidence type="ECO:0000313" key="2">
    <source>
        <dbReference type="Proteomes" id="UP000299102"/>
    </source>
</evidence>
<dbReference type="EMBL" id="BGZK01000322">
    <property type="protein sequence ID" value="GBP36765.1"/>
    <property type="molecule type" value="Genomic_DNA"/>
</dbReference>
<name>A0A4C1VGC7_EUMVA</name>